<evidence type="ECO:0000256" key="2">
    <source>
        <dbReference type="SAM" id="MobiDB-lite"/>
    </source>
</evidence>
<reference evidence="4 5" key="1">
    <citation type="submission" date="2016-07" db="EMBL/GenBank/DDBJ databases">
        <title>Pervasive Adenine N6-methylation of Active Genes in Fungi.</title>
        <authorList>
            <consortium name="DOE Joint Genome Institute"/>
            <person name="Mondo S.J."/>
            <person name="Dannebaum R.O."/>
            <person name="Kuo R.C."/>
            <person name="Labutti K."/>
            <person name="Haridas S."/>
            <person name="Kuo A."/>
            <person name="Salamov A."/>
            <person name="Ahrendt S.R."/>
            <person name="Lipzen A."/>
            <person name="Sullivan W."/>
            <person name="Andreopoulos W.B."/>
            <person name="Clum A."/>
            <person name="Lindquist E."/>
            <person name="Daum C."/>
            <person name="Ramamoorthy G.K."/>
            <person name="Gryganskyi A."/>
            <person name="Culley D."/>
            <person name="Magnuson J.K."/>
            <person name="James T.Y."/>
            <person name="O'Malley M.A."/>
            <person name="Stajich J.E."/>
            <person name="Spatafora J.W."/>
            <person name="Visel A."/>
            <person name="Grigoriev I.V."/>
        </authorList>
    </citation>
    <scope>NUCLEOTIDE SEQUENCE [LARGE SCALE GENOMIC DNA]</scope>
    <source>
        <strain evidence="4 5">NRRL 1336</strain>
    </source>
</reference>
<sequence>MPSLQIIDQEDNNTEAIPASQQPLCYICQEKASNYICPRCNLRYCSLACYKDQKHVSCTETFYKDNVMAEMRSMDSDDLNKTSMQKILNKFEAENDQLNADEEQQSLVKNESDNTLKTLEQRFEDMDIAKTDASMIWDLLSPQERHDFQALTKMDAWQGLDLPEYEPWWTVPISVVTDLDSDEGDDTGVSDIPPLPTAIPVLSAILKSPPAPHLIFHLLHVLMTYAYLARQTMGDLADDIEYGVQSTYCLSHAVLFSTATNSNNPFQSIGDVLTDIRRQINDLEHQNNAISSALDIMLLQDAEYLLRHGKDYAIRALGEIYQLLDHASKDKTLVLPSSSSPLSSSSSSSTSAPASAVTRKKVGLAARKAYFFMAYANHLKHSQEEDQRQHVELLVMAIQTEYRRLQHDQDIFDAHRKVAKDALTEHKQSLQNNAGSSNKITELL</sequence>
<dbReference type="Proteomes" id="UP000193560">
    <property type="component" value="Unassembled WGS sequence"/>
</dbReference>
<dbReference type="PROSITE" id="PS51083">
    <property type="entry name" value="ZF_HIT"/>
    <property type="match status" value="1"/>
</dbReference>
<accession>A0A1X2IA74</accession>
<proteinExistence type="predicted"/>
<dbReference type="SUPFAM" id="SSF144232">
    <property type="entry name" value="HIT/MYND zinc finger-like"/>
    <property type="match status" value="1"/>
</dbReference>
<keyword evidence="1" id="KW-0862">Zinc</keyword>
<evidence type="ECO:0000313" key="5">
    <source>
        <dbReference type="Proteomes" id="UP000193560"/>
    </source>
</evidence>
<dbReference type="CDD" id="cd23024">
    <property type="entry name" value="zf-HIT_ZNHIT2-3"/>
    <property type="match status" value="1"/>
</dbReference>
<dbReference type="Gene3D" id="3.30.60.190">
    <property type="match status" value="1"/>
</dbReference>
<feature type="region of interest" description="Disordered" evidence="2">
    <location>
        <begin position="335"/>
        <end position="354"/>
    </location>
</feature>
<keyword evidence="1" id="KW-0479">Metal-binding</keyword>
<dbReference type="GO" id="GO:0008270">
    <property type="term" value="F:zinc ion binding"/>
    <property type="evidence" value="ECO:0007669"/>
    <property type="project" value="UniProtKB-UniRule"/>
</dbReference>
<feature type="domain" description="HIT-type" evidence="3">
    <location>
        <begin position="25"/>
        <end position="58"/>
    </location>
</feature>
<dbReference type="EMBL" id="MCGE01000020">
    <property type="protein sequence ID" value="ORZ11852.1"/>
    <property type="molecule type" value="Genomic_DNA"/>
</dbReference>
<dbReference type="OrthoDB" id="18412at2759"/>
<evidence type="ECO:0000259" key="3">
    <source>
        <dbReference type="PROSITE" id="PS51083"/>
    </source>
</evidence>
<evidence type="ECO:0000313" key="4">
    <source>
        <dbReference type="EMBL" id="ORZ11852.1"/>
    </source>
</evidence>
<dbReference type="STRING" id="90262.A0A1X2IA74"/>
<keyword evidence="5" id="KW-1185">Reference proteome</keyword>
<dbReference type="PANTHER" id="PTHR15555:SF0">
    <property type="entry name" value="ZINC FINGER HIT DOMAIN-CONTAINING PROTEIN 2"/>
    <property type="match status" value="1"/>
</dbReference>
<comment type="caution">
    <text evidence="4">The sequence shown here is derived from an EMBL/GenBank/DDBJ whole genome shotgun (WGS) entry which is preliminary data.</text>
</comment>
<gene>
    <name evidence="4" type="ORF">BCR42DRAFT_97011</name>
</gene>
<keyword evidence="1" id="KW-0863">Zinc-finger</keyword>
<dbReference type="PANTHER" id="PTHR15555">
    <property type="entry name" value="ZINC FINGER HIT DOMAIN CONTAINING PROTEIN 2 PROTEIN FON -RELATED"/>
    <property type="match status" value="1"/>
</dbReference>
<dbReference type="AlphaFoldDB" id="A0A1X2IA74"/>
<dbReference type="InterPro" id="IPR039646">
    <property type="entry name" value="ZNHIT2"/>
</dbReference>
<organism evidence="4 5">
    <name type="scientific">Absidia repens</name>
    <dbReference type="NCBI Taxonomy" id="90262"/>
    <lineage>
        <taxon>Eukaryota</taxon>
        <taxon>Fungi</taxon>
        <taxon>Fungi incertae sedis</taxon>
        <taxon>Mucoromycota</taxon>
        <taxon>Mucoromycotina</taxon>
        <taxon>Mucoromycetes</taxon>
        <taxon>Mucorales</taxon>
        <taxon>Cunninghamellaceae</taxon>
        <taxon>Absidia</taxon>
    </lineage>
</organism>
<dbReference type="InterPro" id="IPR007529">
    <property type="entry name" value="Znf_HIT"/>
</dbReference>
<evidence type="ECO:0000256" key="1">
    <source>
        <dbReference type="PROSITE-ProRule" id="PRU00453"/>
    </source>
</evidence>
<dbReference type="Pfam" id="PF04438">
    <property type="entry name" value="zf-HIT"/>
    <property type="match status" value="1"/>
</dbReference>
<protein>
    <recommendedName>
        <fullName evidence="3">HIT-type domain-containing protein</fullName>
    </recommendedName>
</protein>
<name>A0A1X2IA74_9FUNG</name>